<dbReference type="Gene3D" id="2.30.110.10">
    <property type="entry name" value="Electron Transport, Fmn-binding Protein, Chain A"/>
    <property type="match status" value="1"/>
</dbReference>
<name>A0AA39ZQ74_9PEZI</name>
<dbReference type="Proteomes" id="UP001172159">
    <property type="component" value="Unassembled WGS sequence"/>
</dbReference>
<evidence type="ECO:0000313" key="1">
    <source>
        <dbReference type="EMBL" id="KAK0701445.1"/>
    </source>
</evidence>
<dbReference type="SUPFAM" id="SSF50475">
    <property type="entry name" value="FMN-binding split barrel"/>
    <property type="match status" value="1"/>
</dbReference>
<gene>
    <name evidence="1" type="ORF">B0T21DRAFT_388248</name>
</gene>
<evidence type="ECO:0000313" key="2">
    <source>
        <dbReference type="Proteomes" id="UP001172159"/>
    </source>
</evidence>
<accession>A0AA39ZQ74</accession>
<protein>
    <submittedName>
        <fullName evidence="1">FMN-binding domain-containing protein</fullName>
    </submittedName>
</protein>
<dbReference type="PANTHER" id="PTHR35802:SF1">
    <property type="entry name" value="PROTEASE SYNTHASE AND SPORULATION PROTEIN PAI 2"/>
    <property type="match status" value="1"/>
</dbReference>
<dbReference type="InterPro" id="IPR007396">
    <property type="entry name" value="TR_PAI2-type"/>
</dbReference>
<organism evidence="1 2">
    <name type="scientific">Apiosordaria backusii</name>
    <dbReference type="NCBI Taxonomy" id="314023"/>
    <lineage>
        <taxon>Eukaryota</taxon>
        <taxon>Fungi</taxon>
        <taxon>Dikarya</taxon>
        <taxon>Ascomycota</taxon>
        <taxon>Pezizomycotina</taxon>
        <taxon>Sordariomycetes</taxon>
        <taxon>Sordariomycetidae</taxon>
        <taxon>Sordariales</taxon>
        <taxon>Lasiosphaeriaceae</taxon>
        <taxon>Apiosordaria</taxon>
    </lineage>
</organism>
<dbReference type="AlphaFoldDB" id="A0AA39ZQ74"/>
<dbReference type="Pfam" id="PF04299">
    <property type="entry name" value="FMN_bind_2"/>
    <property type="match status" value="1"/>
</dbReference>
<proteinExistence type="predicted"/>
<comment type="caution">
    <text evidence="1">The sequence shown here is derived from an EMBL/GenBank/DDBJ whole genome shotgun (WGS) entry which is preliminary data.</text>
</comment>
<dbReference type="PANTHER" id="PTHR35802">
    <property type="entry name" value="PROTEASE SYNTHASE AND SPORULATION PROTEIN PAI 2"/>
    <property type="match status" value="1"/>
</dbReference>
<dbReference type="InterPro" id="IPR012349">
    <property type="entry name" value="Split_barrel_FMN-bd"/>
</dbReference>
<dbReference type="EMBL" id="JAUKTV010000028">
    <property type="protein sequence ID" value="KAK0701445.1"/>
    <property type="molecule type" value="Genomic_DNA"/>
</dbReference>
<keyword evidence="2" id="KW-1185">Reference proteome</keyword>
<reference evidence="1" key="1">
    <citation type="submission" date="2023-06" db="EMBL/GenBank/DDBJ databases">
        <title>Genome-scale phylogeny and comparative genomics of the fungal order Sordariales.</title>
        <authorList>
            <consortium name="Lawrence Berkeley National Laboratory"/>
            <person name="Hensen N."/>
            <person name="Bonometti L."/>
            <person name="Westerberg I."/>
            <person name="Brannstrom I.O."/>
            <person name="Guillou S."/>
            <person name="Cros-Aarteil S."/>
            <person name="Calhoun S."/>
            <person name="Haridas S."/>
            <person name="Kuo A."/>
            <person name="Mondo S."/>
            <person name="Pangilinan J."/>
            <person name="Riley R."/>
            <person name="Labutti K."/>
            <person name="Andreopoulos B."/>
            <person name="Lipzen A."/>
            <person name="Chen C."/>
            <person name="Yanf M."/>
            <person name="Daum C."/>
            <person name="Ng V."/>
            <person name="Clum A."/>
            <person name="Steindorff A."/>
            <person name="Ohm R."/>
            <person name="Martin F."/>
            <person name="Silar P."/>
            <person name="Natvig D."/>
            <person name="Lalanne C."/>
            <person name="Gautier V."/>
            <person name="Ament-Velasquez S.L."/>
            <person name="Kruys A."/>
            <person name="Hutchinson M.I."/>
            <person name="Powell A.J."/>
            <person name="Barry K."/>
            <person name="Miller A.N."/>
            <person name="Grigoriev I.V."/>
            <person name="Debuchy R."/>
            <person name="Gladieux P."/>
            <person name="Thoren M.H."/>
            <person name="Johannesson H."/>
        </authorList>
    </citation>
    <scope>NUCLEOTIDE SEQUENCE</scope>
    <source>
        <strain evidence="1">CBS 540.89</strain>
    </source>
</reference>
<sequence>MYLRAIHAEFEIPALRRFIRENALGILITALPSTSFPTLQCTHIPWVLDVSDEDSQTELGTLRGHLARQNPHSKAMAEAVLRSSDSSLNGVLEHEVSVVFTGLVHSYVTPKFYTETKPATGKVVPTWNYSAVQAYGRATVFCDPKSTTTDTFLSKQIVDLTKHAESSISNHTGADGRPKPWEVSDAPQSFTSILKKSIIGIEITIDRLEGKHKMTQEMSKGDRDGVIAGFEELNTESGSLMAKIVRERGAIKDAAKDAAKTAAQGAE</sequence>